<name>A0A2A2KAT4_9BILA</name>
<reference evidence="2 3" key="1">
    <citation type="journal article" date="2017" name="Curr. Biol.">
        <title>Genome architecture and evolution of a unichromosomal asexual nematode.</title>
        <authorList>
            <person name="Fradin H."/>
            <person name="Zegar C."/>
            <person name="Gutwein M."/>
            <person name="Lucas J."/>
            <person name="Kovtun M."/>
            <person name="Corcoran D."/>
            <person name="Baugh L.R."/>
            <person name="Kiontke K."/>
            <person name="Gunsalus K."/>
            <person name="Fitch D.H."/>
            <person name="Piano F."/>
        </authorList>
    </citation>
    <scope>NUCLEOTIDE SEQUENCE [LARGE SCALE GENOMIC DNA]</scope>
    <source>
        <strain evidence="2">PF1309</strain>
    </source>
</reference>
<sequence>MIVEAGFDDEDIGHGSAFAFDAALGDDRQTVAVEPHERVVGVGQQDHVMHAEFGEDHRADAIVSQLFHRHLDLLAGMAPDGGGEGIGTLAVDEDDDARAFFGDHLHRALEHAAAVAVLAEHVGEGRERVHAHQHGLRHARTAHSPPQRLVKRVSDTSDTRWS</sequence>
<comment type="caution">
    <text evidence="2">The sequence shown here is derived from an EMBL/GenBank/DDBJ whole genome shotgun (WGS) entry which is preliminary data.</text>
</comment>
<proteinExistence type="predicted"/>
<dbReference type="Proteomes" id="UP000218231">
    <property type="component" value="Unassembled WGS sequence"/>
</dbReference>
<gene>
    <name evidence="2" type="ORF">WR25_05956</name>
</gene>
<feature type="region of interest" description="Disordered" evidence="1">
    <location>
        <begin position="132"/>
        <end position="162"/>
    </location>
</feature>
<feature type="compositionally biased region" description="Basic residues" evidence="1">
    <location>
        <begin position="132"/>
        <end position="141"/>
    </location>
</feature>
<protein>
    <submittedName>
        <fullName evidence="2">Uncharacterized protein</fullName>
    </submittedName>
</protein>
<dbReference type="EMBL" id="LIAE01009146">
    <property type="protein sequence ID" value="PAV70992.1"/>
    <property type="molecule type" value="Genomic_DNA"/>
</dbReference>
<organism evidence="2 3">
    <name type="scientific">Diploscapter pachys</name>
    <dbReference type="NCBI Taxonomy" id="2018661"/>
    <lineage>
        <taxon>Eukaryota</taxon>
        <taxon>Metazoa</taxon>
        <taxon>Ecdysozoa</taxon>
        <taxon>Nematoda</taxon>
        <taxon>Chromadorea</taxon>
        <taxon>Rhabditida</taxon>
        <taxon>Rhabditina</taxon>
        <taxon>Rhabditomorpha</taxon>
        <taxon>Rhabditoidea</taxon>
        <taxon>Rhabditidae</taxon>
        <taxon>Diploscapter</taxon>
    </lineage>
</organism>
<accession>A0A2A2KAT4</accession>
<evidence type="ECO:0000256" key="1">
    <source>
        <dbReference type="SAM" id="MobiDB-lite"/>
    </source>
</evidence>
<dbReference type="AlphaFoldDB" id="A0A2A2KAT4"/>
<evidence type="ECO:0000313" key="2">
    <source>
        <dbReference type="EMBL" id="PAV70992.1"/>
    </source>
</evidence>
<evidence type="ECO:0000313" key="3">
    <source>
        <dbReference type="Proteomes" id="UP000218231"/>
    </source>
</evidence>
<feature type="compositionally biased region" description="Basic and acidic residues" evidence="1">
    <location>
        <begin position="152"/>
        <end position="162"/>
    </location>
</feature>
<keyword evidence="3" id="KW-1185">Reference proteome</keyword>